<protein>
    <submittedName>
        <fullName evidence="1">Uncharacterized protein</fullName>
    </submittedName>
</protein>
<organism evidence="1 2">
    <name type="scientific">Natrarchaeobius halalkaliphilus</name>
    <dbReference type="NCBI Taxonomy" id="1679091"/>
    <lineage>
        <taxon>Archaea</taxon>
        <taxon>Methanobacteriati</taxon>
        <taxon>Methanobacteriota</taxon>
        <taxon>Stenosarchaea group</taxon>
        <taxon>Halobacteria</taxon>
        <taxon>Halobacteriales</taxon>
        <taxon>Natrialbaceae</taxon>
        <taxon>Natrarchaeobius</taxon>
    </lineage>
</organism>
<dbReference type="Proteomes" id="UP000273828">
    <property type="component" value="Unassembled WGS sequence"/>
</dbReference>
<dbReference type="EMBL" id="REFY01000002">
    <property type="protein sequence ID" value="RQG91529.1"/>
    <property type="molecule type" value="Genomic_DNA"/>
</dbReference>
<sequence>MKGRHDIIASEWDNLILLDACRFDMFQTASDIDGSISKTISKGSTTKEFLENTFSNAEYYDTVYVTSNPQYVNVGLNDVFHAVIDVWDWGISTNWKSKLCPSDDVSTWFV</sequence>
<keyword evidence="2" id="KW-1185">Reference proteome</keyword>
<reference evidence="1 2" key="1">
    <citation type="submission" date="2018-10" db="EMBL/GenBank/DDBJ databases">
        <title>Natrarchaeobius chitinivorans gen. nov., sp. nov., and Natrarchaeobius haloalkaliphilus sp. nov., alkaliphilic, chitin-utilizing haloarchaea from hypersaline alkaline lakes.</title>
        <authorList>
            <person name="Sorokin D.Y."/>
            <person name="Elcheninov A.G."/>
            <person name="Kostrikina N.A."/>
            <person name="Bale N.J."/>
            <person name="Sinninghe Damste J.S."/>
            <person name="Khijniak T.V."/>
            <person name="Kublanov I.V."/>
            <person name="Toshchakov S.V."/>
        </authorList>
    </citation>
    <scope>NUCLEOTIDE SEQUENCE [LARGE SCALE GENOMIC DNA]</scope>
    <source>
        <strain evidence="1 2">AArcht-Sl</strain>
    </source>
</reference>
<name>A0A3N6P1V6_9EURY</name>
<comment type="caution">
    <text evidence="1">The sequence shown here is derived from an EMBL/GenBank/DDBJ whole genome shotgun (WGS) entry which is preliminary data.</text>
</comment>
<evidence type="ECO:0000313" key="1">
    <source>
        <dbReference type="EMBL" id="RQG91529.1"/>
    </source>
</evidence>
<accession>A0A3N6P1V6</accession>
<evidence type="ECO:0000313" key="2">
    <source>
        <dbReference type="Proteomes" id="UP000273828"/>
    </source>
</evidence>
<gene>
    <name evidence="1" type="ORF">EA462_06100</name>
</gene>
<proteinExistence type="predicted"/>
<dbReference type="AlphaFoldDB" id="A0A3N6P1V6"/>